<dbReference type="EMBL" id="NEDP02002762">
    <property type="protein sequence ID" value="OWF50129.1"/>
    <property type="molecule type" value="Genomic_DNA"/>
</dbReference>
<dbReference type="AlphaFoldDB" id="A0A210QN22"/>
<feature type="compositionally biased region" description="Basic and acidic residues" evidence="1">
    <location>
        <begin position="14"/>
        <end position="28"/>
    </location>
</feature>
<dbReference type="Proteomes" id="UP000242188">
    <property type="component" value="Unassembled WGS sequence"/>
</dbReference>
<feature type="compositionally biased region" description="Basic and acidic residues" evidence="1">
    <location>
        <begin position="118"/>
        <end position="128"/>
    </location>
</feature>
<dbReference type="OrthoDB" id="10072401at2759"/>
<gene>
    <name evidence="2" type="ORF">KP79_PYT14088</name>
</gene>
<feature type="compositionally biased region" description="Basic and acidic residues" evidence="1">
    <location>
        <begin position="75"/>
        <end position="85"/>
    </location>
</feature>
<name>A0A210QN22_MIZYE</name>
<feature type="compositionally biased region" description="Acidic residues" evidence="1">
    <location>
        <begin position="222"/>
        <end position="252"/>
    </location>
</feature>
<feature type="compositionally biased region" description="Basic and acidic residues" evidence="1">
    <location>
        <begin position="93"/>
        <end position="110"/>
    </location>
</feature>
<dbReference type="STRING" id="6573.A0A210QN22"/>
<accession>A0A210QN22</accession>
<feature type="compositionally biased region" description="Polar residues" evidence="1">
    <location>
        <begin position="1"/>
        <end position="12"/>
    </location>
</feature>
<sequence length="264" mass="29844">MSSHRPLNSGKSKVSVDEAAEKKDRAKSLENIMTTRKMDNTEIERGKSPLHGWDNDGDREEDLSVKGAVIRKKSFHEDQIAEGFKDSAPVTQRSDKASVKNEDGSGKAEETVEDEFDKPERADGRQNPDDVINTDNNVVAVDDDNEKEKNVDDVEEGEKDDEDENWKMRKTEEEEIKEKLDQNKTEDNGVEIEDKVDGKDDEIVDGNTNEDNEEKNVVQDDSAQEAADEPPTEEKVEEEEVSDEKVEEEEVSDEKAKDENVDET</sequence>
<protein>
    <submittedName>
        <fullName evidence="2">Uncharacterized protein</fullName>
    </submittedName>
</protein>
<evidence type="ECO:0000313" key="2">
    <source>
        <dbReference type="EMBL" id="OWF50129.1"/>
    </source>
</evidence>
<comment type="caution">
    <text evidence="2">The sequence shown here is derived from an EMBL/GenBank/DDBJ whole genome shotgun (WGS) entry which is preliminary data.</text>
</comment>
<reference evidence="2 3" key="1">
    <citation type="journal article" date="2017" name="Nat. Ecol. Evol.">
        <title>Scallop genome provides insights into evolution of bilaterian karyotype and development.</title>
        <authorList>
            <person name="Wang S."/>
            <person name="Zhang J."/>
            <person name="Jiao W."/>
            <person name="Li J."/>
            <person name="Xun X."/>
            <person name="Sun Y."/>
            <person name="Guo X."/>
            <person name="Huan P."/>
            <person name="Dong B."/>
            <person name="Zhang L."/>
            <person name="Hu X."/>
            <person name="Sun X."/>
            <person name="Wang J."/>
            <person name="Zhao C."/>
            <person name="Wang Y."/>
            <person name="Wang D."/>
            <person name="Huang X."/>
            <person name="Wang R."/>
            <person name="Lv J."/>
            <person name="Li Y."/>
            <person name="Zhang Z."/>
            <person name="Liu B."/>
            <person name="Lu W."/>
            <person name="Hui Y."/>
            <person name="Liang J."/>
            <person name="Zhou Z."/>
            <person name="Hou R."/>
            <person name="Li X."/>
            <person name="Liu Y."/>
            <person name="Li H."/>
            <person name="Ning X."/>
            <person name="Lin Y."/>
            <person name="Zhao L."/>
            <person name="Xing Q."/>
            <person name="Dou J."/>
            <person name="Li Y."/>
            <person name="Mao J."/>
            <person name="Guo H."/>
            <person name="Dou H."/>
            <person name="Li T."/>
            <person name="Mu C."/>
            <person name="Jiang W."/>
            <person name="Fu Q."/>
            <person name="Fu X."/>
            <person name="Miao Y."/>
            <person name="Liu J."/>
            <person name="Yu Q."/>
            <person name="Li R."/>
            <person name="Liao H."/>
            <person name="Li X."/>
            <person name="Kong Y."/>
            <person name="Jiang Z."/>
            <person name="Chourrout D."/>
            <person name="Li R."/>
            <person name="Bao Z."/>
        </authorList>
    </citation>
    <scope>NUCLEOTIDE SEQUENCE [LARGE SCALE GENOMIC DNA]</scope>
    <source>
        <strain evidence="2 3">PY_sf001</strain>
    </source>
</reference>
<feature type="compositionally biased region" description="Basic and acidic residues" evidence="1">
    <location>
        <begin position="36"/>
        <end position="47"/>
    </location>
</feature>
<feature type="compositionally biased region" description="Acidic residues" evidence="1">
    <location>
        <begin position="153"/>
        <end position="164"/>
    </location>
</feature>
<evidence type="ECO:0000256" key="1">
    <source>
        <dbReference type="SAM" id="MobiDB-lite"/>
    </source>
</evidence>
<feature type="region of interest" description="Disordered" evidence="1">
    <location>
        <begin position="73"/>
        <end position="264"/>
    </location>
</feature>
<proteinExistence type="predicted"/>
<feature type="compositionally biased region" description="Basic and acidic residues" evidence="1">
    <location>
        <begin position="165"/>
        <end position="198"/>
    </location>
</feature>
<organism evidence="2 3">
    <name type="scientific">Mizuhopecten yessoensis</name>
    <name type="common">Japanese scallop</name>
    <name type="synonym">Patinopecten yessoensis</name>
    <dbReference type="NCBI Taxonomy" id="6573"/>
    <lineage>
        <taxon>Eukaryota</taxon>
        <taxon>Metazoa</taxon>
        <taxon>Spiralia</taxon>
        <taxon>Lophotrochozoa</taxon>
        <taxon>Mollusca</taxon>
        <taxon>Bivalvia</taxon>
        <taxon>Autobranchia</taxon>
        <taxon>Pteriomorphia</taxon>
        <taxon>Pectinida</taxon>
        <taxon>Pectinoidea</taxon>
        <taxon>Pectinidae</taxon>
        <taxon>Mizuhopecten</taxon>
    </lineage>
</organism>
<feature type="region of interest" description="Disordered" evidence="1">
    <location>
        <begin position="1"/>
        <end position="60"/>
    </location>
</feature>
<evidence type="ECO:0000313" key="3">
    <source>
        <dbReference type="Proteomes" id="UP000242188"/>
    </source>
</evidence>
<keyword evidence="3" id="KW-1185">Reference proteome</keyword>
<feature type="compositionally biased region" description="Basic and acidic residues" evidence="1">
    <location>
        <begin position="253"/>
        <end position="264"/>
    </location>
</feature>
<feature type="compositionally biased region" description="Acidic residues" evidence="1">
    <location>
        <begin position="199"/>
        <end position="213"/>
    </location>
</feature>
<feature type="compositionally biased region" description="Low complexity" evidence="1">
    <location>
        <begin position="129"/>
        <end position="140"/>
    </location>
</feature>